<gene>
    <name evidence="1" type="ORF">GCM10010970_20170</name>
</gene>
<keyword evidence="2" id="KW-1185">Reference proteome</keyword>
<protein>
    <recommendedName>
        <fullName evidence="3">Four helix bundle protein</fullName>
    </recommendedName>
</protein>
<evidence type="ECO:0000313" key="1">
    <source>
        <dbReference type="EMBL" id="GGP21377.1"/>
    </source>
</evidence>
<dbReference type="CDD" id="cd16377">
    <property type="entry name" value="23S_rRNA_IVP_like"/>
    <property type="match status" value="1"/>
</dbReference>
<proteinExistence type="predicted"/>
<dbReference type="Proteomes" id="UP000637267">
    <property type="component" value="Unassembled WGS sequence"/>
</dbReference>
<organism evidence="1 2">
    <name type="scientific">Silvimonas iriomotensis</name>
    <dbReference type="NCBI Taxonomy" id="449662"/>
    <lineage>
        <taxon>Bacteria</taxon>
        <taxon>Pseudomonadati</taxon>
        <taxon>Pseudomonadota</taxon>
        <taxon>Betaproteobacteria</taxon>
        <taxon>Neisseriales</taxon>
        <taxon>Chitinibacteraceae</taxon>
        <taxon>Silvimonas</taxon>
    </lineage>
</organism>
<dbReference type="PANTHER" id="PTHR38471:SF2">
    <property type="entry name" value="FOUR HELIX BUNDLE PROTEIN"/>
    <property type="match status" value="1"/>
</dbReference>
<evidence type="ECO:0008006" key="3">
    <source>
        <dbReference type="Google" id="ProtNLM"/>
    </source>
</evidence>
<accession>A0ABQ2P933</accession>
<name>A0ABQ2P933_9NEIS</name>
<dbReference type="PANTHER" id="PTHR38471">
    <property type="entry name" value="FOUR HELIX BUNDLE PROTEIN"/>
    <property type="match status" value="1"/>
</dbReference>
<evidence type="ECO:0000313" key="2">
    <source>
        <dbReference type="Proteomes" id="UP000637267"/>
    </source>
</evidence>
<dbReference type="SUPFAM" id="SSF158446">
    <property type="entry name" value="IVS-encoded protein-like"/>
    <property type="match status" value="1"/>
</dbReference>
<dbReference type="Gene3D" id="1.20.1440.60">
    <property type="entry name" value="23S rRNA-intervening sequence"/>
    <property type="match status" value="1"/>
</dbReference>
<dbReference type="InterPro" id="IPR012657">
    <property type="entry name" value="23S_rRNA-intervening_sequence"/>
</dbReference>
<dbReference type="InterPro" id="IPR036583">
    <property type="entry name" value="23S_rRNA_IVS_sf"/>
</dbReference>
<dbReference type="Pfam" id="PF05635">
    <property type="entry name" value="23S_rRNA_IVP"/>
    <property type="match status" value="1"/>
</dbReference>
<reference evidence="2" key="1">
    <citation type="journal article" date="2019" name="Int. J. Syst. Evol. Microbiol.">
        <title>The Global Catalogue of Microorganisms (GCM) 10K type strain sequencing project: providing services to taxonomists for standard genome sequencing and annotation.</title>
        <authorList>
            <consortium name="The Broad Institute Genomics Platform"/>
            <consortium name="The Broad Institute Genome Sequencing Center for Infectious Disease"/>
            <person name="Wu L."/>
            <person name="Ma J."/>
        </authorList>
    </citation>
    <scope>NUCLEOTIDE SEQUENCE [LARGE SCALE GENOMIC DNA]</scope>
    <source>
        <strain evidence="2">CGMCC 1.8859</strain>
    </source>
</reference>
<dbReference type="NCBIfam" id="TIGR02436">
    <property type="entry name" value="four helix bundle protein"/>
    <property type="match status" value="1"/>
</dbReference>
<dbReference type="EMBL" id="BMLX01000002">
    <property type="protein sequence ID" value="GGP21377.1"/>
    <property type="molecule type" value="Genomic_DNA"/>
</dbReference>
<sequence>MRRKHHDLLAWQAAMTLVETVYDFTAALPRDEAFNLTSQMRRAVVSVPSNIAEGAARMTAKEFGHFLCIARGSLSELETQYMLVCRLKMADPSKQLEEGMHEVFGLLGGLLRKLNAQLV</sequence>
<comment type="caution">
    <text evidence="1">The sequence shown here is derived from an EMBL/GenBank/DDBJ whole genome shotgun (WGS) entry which is preliminary data.</text>
</comment>